<evidence type="ECO:0000256" key="8">
    <source>
        <dbReference type="ARBA" id="ARBA00023209"/>
    </source>
</evidence>
<dbReference type="InterPro" id="IPR003811">
    <property type="entry name" value="G3P_acylTferase_PlsY"/>
</dbReference>
<keyword evidence="1 10" id="KW-1003">Cell membrane</keyword>
<feature type="transmembrane region" description="Helical" evidence="10">
    <location>
        <begin position="116"/>
        <end position="140"/>
    </location>
</feature>
<dbReference type="SMART" id="SM01207">
    <property type="entry name" value="G3P_acyltransf"/>
    <property type="match status" value="1"/>
</dbReference>
<evidence type="ECO:0000256" key="2">
    <source>
        <dbReference type="ARBA" id="ARBA00022516"/>
    </source>
</evidence>
<dbReference type="AlphaFoldDB" id="A9D538"/>
<accession>A9D538</accession>
<evidence type="ECO:0000256" key="1">
    <source>
        <dbReference type="ARBA" id="ARBA00022475"/>
    </source>
</evidence>
<keyword evidence="2 10" id="KW-0444">Lipid biosynthesis</keyword>
<dbReference type="HAMAP" id="MF_01043">
    <property type="entry name" value="PlsY"/>
    <property type="match status" value="1"/>
</dbReference>
<evidence type="ECO:0000256" key="10">
    <source>
        <dbReference type="HAMAP-Rule" id="MF_01043"/>
    </source>
</evidence>
<dbReference type="Proteomes" id="UP000004291">
    <property type="component" value="Chromosome"/>
</dbReference>
<comment type="caution">
    <text evidence="11">The sequence shown here is derived from an EMBL/GenBank/DDBJ whole genome shotgun (WGS) entry which is preliminary data.</text>
</comment>
<keyword evidence="8 10" id="KW-0594">Phospholipid biosynthesis</keyword>
<comment type="subunit">
    <text evidence="10">Probably interacts with PlsX.</text>
</comment>
<dbReference type="eggNOG" id="COG0344">
    <property type="taxonomic scope" value="Bacteria"/>
</dbReference>
<dbReference type="EMBL" id="ABIA03000002">
    <property type="protein sequence ID" value="EDQ34026.1"/>
    <property type="molecule type" value="Genomic_DNA"/>
</dbReference>
<reference evidence="11 12" key="1">
    <citation type="submission" date="2007-10" db="EMBL/GenBank/DDBJ databases">
        <authorList>
            <person name="Wagner-Dobler I."/>
            <person name="Ferriera S."/>
            <person name="Johnson J."/>
            <person name="Kravitz S."/>
            <person name="Beeson K."/>
            <person name="Sutton G."/>
            <person name="Rogers Y.-H."/>
            <person name="Friedman R."/>
            <person name="Frazier M."/>
            <person name="Venter J.C."/>
        </authorList>
    </citation>
    <scope>NUCLEOTIDE SEQUENCE [LARGE SCALE GENOMIC DNA]</scope>
    <source>
        <strain evidence="11 12">DFL-43</strain>
    </source>
</reference>
<name>A9D538_HOEPD</name>
<dbReference type="HOGENOM" id="CLU_081254_1_0_5"/>
<evidence type="ECO:0000256" key="9">
    <source>
        <dbReference type="ARBA" id="ARBA00023264"/>
    </source>
</evidence>
<feature type="transmembrane region" description="Helical" evidence="10">
    <location>
        <begin position="12"/>
        <end position="34"/>
    </location>
</feature>
<reference evidence="11 12" key="2">
    <citation type="submission" date="2012-06" db="EMBL/GenBank/DDBJ databases">
        <authorList>
            <person name="Fiebig A."/>
        </authorList>
    </citation>
    <scope>NUCLEOTIDE SEQUENCE [LARGE SCALE GENOMIC DNA]</scope>
    <source>
        <strain evidence="11 12">DFL-43</strain>
    </source>
</reference>
<evidence type="ECO:0000313" key="11">
    <source>
        <dbReference type="EMBL" id="EDQ34026.1"/>
    </source>
</evidence>
<dbReference type="EC" id="2.3.1.275" evidence="10"/>
<comment type="pathway">
    <text evidence="10">Lipid metabolism; phospholipid metabolism.</text>
</comment>
<evidence type="ECO:0000256" key="6">
    <source>
        <dbReference type="ARBA" id="ARBA00023098"/>
    </source>
</evidence>
<dbReference type="GO" id="GO:0005886">
    <property type="term" value="C:plasma membrane"/>
    <property type="evidence" value="ECO:0007669"/>
    <property type="project" value="UniProtKB-SubCell"/>
</dbReference>
<keyword evidence="6 10" id="KW-0443">Lipid metabolism</keyword>
<comment type="catalytic activity">
    <reaction evidence="10">
        <text>an acyl phosphate + sn-glycerol 3-phosphate = a 1-acyl-sn-glycero-3-phosphate + phosphate</text>
        <dbReference type="Rhea" id="RHEA:34075"/>
        <dbReference type="ChEBI" id="CHEBI:43474"/>
        <dbReference type="ChEBI" id="CHEBI:57597"/>
        <dbReference type="ChEBI" id="CHEBI:57970"/>
        <dbReference type="ChEBI" id="CHEBI:59918"/>
        <dbReference type="EC" id="2.3.1.275"/>
    </reaction>
</comment>
<evidence type="ECO:0000256" key="4">
    <source>
        <dbReference type="ARBA" id="ARBA00022692"/>
    </source>
</evidence>
<dbReference type="GO" id="GO:0043772">
    <property type="term" value="F:acyl-phosphate glycerol-3-phosphate acyltransferase activity"/>
    <property type="evidence" value="ECO:0007669"/>
    <property type="project" value="UniProtKB-UniRule"/>
</dbReference>
<keyword evidence="11" id="KW-0012">Acyltransferase</keyword>
<evidence type="ECO:0000256" key="5">
    <source>
        <dbReference type="ARBA" id="ARBA00022989"/>
    </source>
</evidence>
<keyword evidence="9 10" id="KW-1208">Phospholipid metabolism</keyword>
<gene>
    <name evidence="10" type="primary">plsY</name>
    <name evidence="11" type="ORF">HPDFL43_06215</name>
</gene>
<dbReference type="PANTHER" id="PTHR30309">
    <property type="entry name" value="INNER MEMBRANE PROTEIN YGIH"/>
    <property type="match status" value="1"/>
</dbReference>
<evidence type="ECO:0000313" key="12">
    <source>
        <dbReference type="Proteomes" id="UP000004291"/>
    </source>
</evidence>
<proteinExistence type="inferred from homology"/>
<feature type="transmembrane region" description="Helical" evidence="10">
    <location>
        <begin position="171"/>
        <end position="187"/>
    </location>
</feature>
<comment type="function">
    <text evidence="10">Catalyzes the transfer of an acyl group from acyl-phosphate (acyl-PO(4)) to glycerol-3-phosphate (G3P) to form lysophosphatidic acid (LPA). This enzyme utilizes acyl-phosphate as fatty acyl donor, but not acyl-CoA or acyl-ACP.</text>
</comment>
<keyword evidence="7 10" id="KW-0472">Membrane</keyword>
<sequence length="205" mass="21473">MPELISWTLPPSIMLGALLFGYLCGSIPFGLLLTRMAGLGDVRKIGSGNIGATNVLRTGNKKLAAATLLADALKGTVAVVAARQFIGLEAALIAGLGAFLGHLYPVWLKFKGGKGVATYLGVLLGLAPLMVLVFAAVWLGMAKIFRFSSLAALAAALAVPVALYLYGLPEIASLFVVMSLITILKHHENIRRLMAGTESRIGDKG</sequence>
<organism evidence="11 12">
    <name type="scientific">Hoeflea phototrophica (strain DSM 17068 / NCIMB 14078 / DFL-43)</name>
    <dbReference type="NCBI Taxonomy" id="411684"/>
    <lineage>
        <taxon>Bacteria</taxon>
        <taxon>Pseudomonadati</taxon>
        <taxon>Pseudomonadota</taxon>
        <taxon>Alphaproteobacteria</taxon>
        <taxon>Hyphomicrobiales</taxon>
        <taxon>Rhizobiaceae</taxon>
        <taxon>Hoeflea</taxon>
    </lineage>
</organism>
<evidence type="ECO:0000256" key="7">
    <source>
        <dbReference type="ARBA" id="ARBA00023136"/>
    </source>
</evidence>
<evidence type="ECO:0000256" key="3">
    <source>
        <dbReference type="ARBA" id="ARBA00022679"/>
    </source>
</evidence>
<keyword evidence="4 10" id="KW-0812">Transmembrane</keyword>
<protein>
    <recommendedName>
        <fullName evidence="10">Glycerol-3-phosphate acyltransferase</fullName>
    </recommendedName>
    <alternativeName>
        <fullName evidence="10">Acyl-PO4 G3P acyltransferase</fullName>
    </alternativeName>
    <alternativeName>
        <fullName evidence="10">Acyl-phosphate--glycerol-3-phosphate acyltransferase</fullName>
    </alternativeName>
    <alternativeName>
        <fullName evidence="10">G3P acyltransferase</fullName>
        <shortName evidence="10">GPAT</shortName>
        <ecNumber evidence="10">2.3.1.275</ecNumber>
    </alternativeName>
    <alternativeName>
        <fullName evidence="10">Lysophosphatidic acid synthase</fullName>
        <shortName evidence="10">LPA synthase</shortName>
    </alternativeName>
</protein>
<dbReference type="Pfam" id="PF02660">
    <property type="entry name" value="G3P_acyltransf"/>
    <property type="match status" value="1"/>
</dbReference>
<keyword evidence="5 10" id="KW-1133">Transmembrane helix</keyword>
<dbReference type="UniPathway" id="UPA00085"/>
<comment type="subcellular location">
    <subcellularLocation>
        <location evidence="10">Cell membrane</location>
        <topology evidence="10">Multi-pass membrane protein</topology>
    </subcellularLocation>
</comment>
<dbReference type="STRING" id="411684.HPDFL43_06215"/>
<dbReference type="GO" id="GO:0008654">
    <property type="term" value="P:phospholipid biosynthetic process"/>
    <property type="evidence" value="ECO:0007669"/>
    <property type="project" value="UniProtKB-UniRule"/>
</dbReference>
<keyword evidence="12" id="KW-1185">Reference proteome</keyword>
<dbReference type="NCBIfam" id="TIGR00023">
    <property type="entry name" value="glycerol-3-phosphate 1-O-acyltransferase PlsY"/>
    <property type="match status" value="1"/>
</dbReference>
<feature type="transmembrane region" description="Helical" evidence="10">
    <location>
        <begin position="85"/>
        <end position="104"/>
    </location>
</feature>
<comment type="similarity">
    <text evidence="10">Belongs to the PlsY family.</text>
</comment>
<dbReference type="PANTHER" id="PTHR30309:SF0">
    <property type="entry name" value="GLYCEROL-3-PHOSPHATE ACYLTRANSFERASE-RELATED"/>
    <property type="match status" value="1"/>
</dbReference>
<keyword evidence="3 10" id="KW-0808">Transferase</keyword>